<protein>
    <submittedName>
        <fullName evidence="3">FIG004454: RNA binding protein</fullName>
    </submittedName>
</protein>
<dbReference type="InterPro" id="IPR017924">
    <property type="entry name" value="RNA-binding_YhbY"/>
</dbReference>
<accession>A0A1W1CSB2</accession>
<evidence type="ECO:0000259" key="2">
    <source>
        <dbReference type="PROSITE" id="PS51295"/>
    </source>
</evidence>
<dbReference type="GO" id="GO:0003723">
    <property type="term" value="F:RNA binding"/>
    <property type="evidence" value="ECO:0007669"/>
    <property type="project" value="UniProtKB-KW"/>
</dbReference>
<dbReference type="AlphaFoldDB" id="A0A1W1CSB2"/>
<proteinExistence type="predicted"/>
<organism evidence="3">
    <name type="scientific">hydrothermal vent metagenome</name>
    <dbReference type="NCBI Taxonomy" id="652676"/>
    <lineage>
        <taxon>unclassified sequences</taxon>
        <taxon>metagenomes</taxon>
        <taxon>ecological metagenomes</taxon>
    </lineage>
</organism>
<dbReference type="PROSITE" id="PS51295">
    <property type="entry name" value="CRM"/>
    <property type="match status" value="1"/>
</dbReference>
<dbReference type="Gene3D" id="3.30.110.60">
    <property type="entry name" value="YhbY-like"/>
    <property type="match status" value="1"/>
</dbReference>
<gene>
    <name evidence="3" type="ORF">MNB_SUP05-5-526</name>
</gene>
<dbReference type="Pfam" id="PF01985">
    <property type="entry name" value="CRS1_YhbY"/>
    <property type="match status" value="1"/>
</dbReference>
<feature type="domain" description="CRM" evidence="2">
    <location>
        <begin position="1"/>
        <end position="95"/>
    </location>
</feature>
<dbReference type="PANTHER" id="PTHR40065">
    <property type="entry name" value="RNA-BINDING PROTEIN YHBY"/>
    <property type="match status" value="1"/>
</dbReference>
<dbReference type="EMBL" id="FPHJ01000062">
    <property type="protein sequence ID" value="SFV68770.1"/>
    <property type="molecule type" value="Genomic_DNA"/>
</dbReference>
<dbReference type="InterPro" id="IPR035920">
    <property type="entry name" value="YhbY-like_sf"/>
</dbReference>
<dbReference type="PANTHER" id="PTHR40065:SF3">
    <property type="entry name" value="RNA-BINDING PROTEIN YHBY"/>
    <property type="match status" value="1"/>
</dbReference>
<evidence type="ECO:0000256" key="1">
    <source>
        <dbReference type="ARBA" id="ARBA00022884"/>
    </source>
</evidence>
<dbReference type="NCBIfam" id="TIGR00253">
    <property type="entry name" value="RNA_bind_YhbY"/>
    <property type="match status" value="1"/>
</dbReference>
<dbReference type="SMART" id="SM01103">
    <property type="entry name" value="CRS1_YhbY"/>
    <property type="match status" value="1"/>
</dbReference>
<dbReference type="InterPro" id="IPR001890">
    <property type="entry name" value="RNA-binding_CRM"/>
</dbReference>
<name>A0A1W1CSB2_9ZZZZ</name>
<reference evidence="3" key="1">
    <citation type="submission" date="2016-10" db="EMBL/GenBank/DDBJ databases">
        <authorList>
            <person name="de Groot N.N."/>
        </authorList>
    </citation>
    <scope>NUCLEOTIDE SEQUENCE</scope>
</reference>
<sequence length="96" mass="10912">MKNNQKKFLRSLAHSLKPIILIGQNGLTDGVLSELENTLAVHELVKIKMRCEDKEEKQQNIDNIIKYTNAKLVQVVGGVLVIYRAFTEDPVIRLPK</sequence>
<dbReference type="InterPro" id="IPR051925">
    <property type="entry name" value="RNA-binding_domain"/>
</dbReference>
<keyword evidence="1" id="KW-0694">RNA-binding</keyword>
<evidence type="ECO:0000313" key="3">
    <source>
        <dbReference type="EMBL" id="SFV68770.1"/>
    </source>
</evidence>
<dbReference type="SUPFAM" id="SSF75471">
    <property type="entry name" value="YhbY-like"/>
    <property type="match status" value="1"/>
</dbReference>